<evidence type="ECO:0000313" key="3">
    <source>
        <dbReference type="EMBL" id="SDP63723.1"/>
    </source>
</evidence>
<dbReference type="GO" id="GO:0016853">
    <property type="term" value="F:isomerase activity"/>
    <property type="evidence" value="ECO:0007669"/>
    <property type="project" value="UniProtKB-KW"/>
</dbReference>
<dbReference type="AlphaFoldDB" id="A0A1H0UC27"/>
<name>A0A1H0UC27_HALAD</name>
<reference evidence="4" key="1">
    <citation type="submission" date="2016-10" db="EMBL/GenBank/DDBJ databases">
        <authorList>
            <person name="Varghese N."/>
            <person name="Submissions S."/>
        </authorList>
    </citation>
    <scope>NUCLEOTIDE SEQUENCE [LARGE SCALE GENOMIC DNA]</scope>
    <source>
        <strain evidence="4">CGMCC 1.3703</strain>
    </source>
</reference>
<proteinExistence type="inferred from homology"/>
<dbReference type="Gene3D" id="3.10.310.10">
    <property type="entry name" value="Diaminopimelate Epimerase, Chain A, domain 1"/>
    <property type="match status" value="2"/>
</dbReference>
<sequence>MEDNFYLINAFTKDPFKGNPAAIVLLNEEKSDEWLKSYAQEINQPITTFVKKDQEGYNLRWFTPTSEIALCGHGTLGAANILFEECCVNSSIIQFNTEAGTLYAEQTANKIKLTFKIKTADTIEPADHFKYLINYPIRQLAWAEDRYIIELGSETEVKNAIPDMEKIKELDGIGLVITSRSHEPFDFVSRYFAPKVGIGEDYVTGSAHCALASYWKDIFKKERFLAFQDSPRGGEIEMNIKGDNVELMGDCVTLIKGNLHRIVIT</sequence>
<dbReference type="NCBIfam" id="TIGR00654">
    <property type="entry name" value="PhzF_family"/>
    <property type="match status" value="1"/>
</dbReference>
<dbReference type="GO" id="GO:0005737">
    <property type="term" value="C:cytoplasm"/>
    <property type="evidence" value="ECO:0007669"/>
    <property type="project" value="TreeGrafter"/>
</dbReference>
<dbReference type="PANTHER" id="PTHR13774:SF17">
    <property type="entry name" value="PHENAZINE BIOSYNTHESIS-LIKE DOMAIN-CONTAINING PROTEIN"/>
    <property type="match status" value="1"/>
</dbReference>
<dbReference type="PIRSF" id="PIRSF016184">
    <property type="entry name" value="PhzC_PhzF"/>
    <property type="match status" value="1"/>
</dbReference>
<dbReference type="PANTHER" id="PTHR13774">
    <property type="entry name" value="PHENAZINE BIOSYNTHESIS PROTEIN"/>
    <property type="match status" value="1"/>
</dbReference>
<evidence type="ECO:0000313" key="4">
    <source>
        <dbReference type="Proteomes" id="UP000198860"/>
    </source>
</evidence>
<dbReference type="SUPFAM" id="SSF54506">
    <property type="entry name" value="Diaminopimelate epimerase-like"/>
    <property type="match status" value="1"/>
</dbReference>
<protein>
    <submittedName>
        <fullName evidence="3">Phenazine biosynthesis protein PhzF family</fullName>
    </submittedName>
</protein>
<dbReference type="InterPro" id="IPR003719">
    <property type="entry name" value="Phenazine_PhzF-like"/>
</dbReference>
<dbReference type="Pfam" id="PF02567">
    <property type="entry name" value="PhzC-PhzF"/>
    <property type="match status" value="1"/>
</dbReference>
<keyword evidence="4" id="KW-1185">Reference proteome</keyword>
<evidence type="ECO:0000256" key="2">
    <source>
        <dbReference type="ARBA" id="ARBA00023235"/>
    </source>
</evidence>
<dbReference type="STRING" id="240303.SAMN05421677_12533"/>
<gene>
    <name evidence="3" type="ORF">SAMN05421677_12533</name>
</gene>
<accession>A0A1H0UC27</accession>
<comment type="similarity">
    <text evidence="1">Belongs to the PhzF family.</text>
</comment>
<dbReference type="Proteomes" id="UP000198860">
    <property type="component" value="Unassembled WGS sequence"/>
</dbReference>
<keyword evidence="2" id="KW-0413">Isomerase</keyword>
<evidence type="ECO:0000256" key="1">
    <source>
        <dbReference type="ARBA" id="ARBA00008270"/>
    </source>
</evidence>
<organism evidence="3 4">
    <name type="scientific">Halobacillus aidingensis</name>
    <dbReference type="NCBI Taxonomy" id="240303"/>
    <lineage>
        <taxon>Bacteria</taxon>
        <taxon>Bacillati</taxon>
        <taxon>Bacillota</taxon>
        <taxon>Bacilli</taxon>
        <taxon>Bacillales</taxon>
        <taxon>Bacillaceae</taxon>
        <taxon>Halobacillus</taxon>
    </lineage>
</organism>
<dbReference type="EMBL" id="FNIZ01000025">
    <property type="protein sequence ID" value="SDP63723.1"/>
    <property type="molecule type" value="Genomic_DNA"/>
</dbReference>